<dbReference type="InterPro" id="IPR017438">
    <property type="entry name" value="ATP-NAD_kinase_N"/>
</dbReference>
<keyword evidence="1" id="KW-0808">Transferase</keyword>
<sequence>MIKKKKLGFIVNPVAGLGGRVGLKGSDGAEIQRRARELGARPESPQRAIQALERIEEIKEEVEIITYPFEMGEDEASRCALDYRVIGTIKKGETTPEDTKRAAREMVDLGVDLILFAGGDGTARNIYDAIGTAVPVIGIPAGVKIHSAVYATTPNNAGELVFLYFLGKIKKLQEAEVMDIDEDAFRLGRVTAKLYGYLNVPHEERLVQGLKSGRGEGEASALKSIAAHVVKNMEEDCLYLIGPGTTTRAIMEQLHLPYTLLGVDVAFNKQLVAADVTEKQLLDLIAGKKAKIVVTIIGGQGYIFGRGNQQLSPSVLRLVGKENVIVIAPRTKITALQRRPMLIDTGDCEVNKLMSGYYQVIIGYEQTVMYKAE</sequence>
<keyword evidence="2" id="KW-1185">Reference proteome</keyword>
<dbReference type="Pfam" id="PF01513">
    <property type="entry name" value="NAD_kinase"/>
    <property type="match status" value="1"/>
</dbReference>
<name>A0A3G1KZH6_FORW1</name>
<reference evidence="1 2" key="1">
    <citation type="submission" date="2016-10" db="EMBL/GenBank/DDBJ databases">
        <title>Complete Genome Sequence of Peptococcaceae strain DCMF.</title>
        <authorList>
            <person name="Edwards R.J."/>
            <person name="Holland S.I."/>
            <person name="Deshpande N.P."/>
            <person name="Wong Y.K."/>
            <person name="Ertan H."/>
            <person name="Manefield M."/>
            <person name="Russell T.L."/>
            <person name="Lee M.J."/>
        </authorList>
    </citation>
    <scope>NUCLEOTIDE SEQUENCE [LARGE SCALE GENOMIC DNA]</scope>
    <source>
        <strain evidence="1 2">DCMF</strain>
    </source>
</reference>
<dbReference type="Gene3D" id="3.40.50.10330">
    <property type="entry name" value="Probable inorganic polyphosphate/atp-NAD kinase, domain 1"/>
    <property type="match status" value="1"/>
</dbReference>
<dbReference type="PANTHER" id="PTHR40697">
    <property type="entry name" value="ACETOIN CATABOLISM PROTEIN X"/>
    <property type="match status" value="1"/>
</dbReference>
<dbReference type="Proteomes" id="UP000323521">
    <property type="component" value="Chromosome"/>
</dbReference>
<dbReference type="GO" id="GO:0003951">
    <property type="term" value="F:NAD+ kinase activity"/>
    <property type="evidence" value="ECO:0007669"/>
    <property type="project" value="InterPro"/>
</dbReference>
<organism evidence="1 2">
    <name type="scientific">Formimonas warabiya</name>
    <dbReference type="NCBI Taxonomy" id="1761012"/>
    <lineage>
        <taxon>Bacteria</taxon>
        <taxon>Bacillati</taxon>
        <taxon>Bacillota</taxon>
        <taxon>Clostridia</taxon>
        <taxon>Eubacteriales</taxon>
        <taxon>Peptococcaceae</taxon>
        <taxon>Candidatus Formimonas</taxon>
    </lineage>
</organism>
<protein>
    <submittedName>
        <fullName evidence="1">ATP-NAD kinase</fullName>
    </submittedName>
</protein>
<gene>
    <name evidence="1" type="ORF">DCMF_26225</name>
</gene>
<evidence type="ECO:0000313" key="2">
    <source>
        <dbReference type="Proteomes" id="UP000323521"/>
    </source>
</evidence>
<dbReference type="EMBL" id="CP017634">
    <property type="protein sequence ID" value="ATW27784.1"/>
    <property type="molecule type" value="Genomic_DNA"/>
</dbReference>
<dbReference type="PIRSF" id="PIRSF016907">
    <property type="entry name" value="Kin_ATP-NAD"/>
    <property type="match status" value="1"/>
</dbReference>
<dbReference type="SUPFAM" id="SSF111331">
    <property type="entry name" value="NAD kinase/diacylglycerol kinase-like"/>
    <property type="match status" value="1"/>
</dbReference>
<dbReference type="RefSeq" id="WP_236860126.1">
    <property type="nucleotide sequence ID" value="NZ_CP017634.1"/>
</dbReference>
<dbReference type="KEGG" id="fwa:DCMF_26225"/>
<evidence type="ECO:0000313" key="1">
    <source>
        <dbReference type="EMBL" id="ATW27784.1"/>
    </source>
</evidence>
<dbReference type="InterPro" id="IPR011386">
    <property type="entry name" value="Put_ATP-NAD_kin"/>
</dbReference>
<proteinExistence type="predicted"/>
<keyword evidence="1" id="KW-0418">Kinase</keyword>
<dbReference type="GO" id="GO:0006741">
    <property type="term" value="P:NADP+ biosynthetic process"/>
    <property type="evidence" value="ECO:0007669"/>
    <property type="project" value="InterPro"/>
</dbReference>
<accession>A0A3G1KZH6</accession>
<dbReference type="InterPro" id="IPR016064">
    <property type="entry name" value="NAD/diacylglycerol_kinase_sf"/>
</dbReference>
<dbReference type="AlphaFoldDB" id="A0A3G1KZH6"/>
<dbReference type="Pfam" id="PF20143">
    <property type="entry name" value="NAD_kinase_C"/>
    <property type="match status" value="1"/>
</dbReference>
<dbReference type="GO" id="GO:0051287">
    <property type="term" value="F:NAD binding"/>
    <property type="evidence" value="ECO:0007669"/>
    <property type="project" value="UniProtKB-ARBA"/>
</dbReference>
<dbReference type="GO" id="GO:0005524">
    <property type="term" value="F:ATP binding"/>
    <property type="evidence" value="ECO:0007669"/>
    <property type="project" value="UniProtKB-ARBA"/>
</dbReference>
<dbReference type="InterPro" id="IPR039065">
    <property type="entry name" value="AcoX-like"/>
</dbReference>
<dbReference type="PANTHER" id="PTHR40697:SF2">
    <property type="entry name" value="ATP-NAD KINASE-RELATED"/>
    <property type="match status" value="1"/>
</dbReference>
<dbReference type="InterPro" id="IPR002504">
    <property type="entry name" value="NADK"/>
</dbReference>